<dbReference type="RefSeq" id="WP_183770087.1">
    <property type="nucleotide sequence ID" value="NZ_CAWVEG010000014.1"/>
</dbReference>
<comment type="caution">
    <text evidence="1">The sequence shown here is derived from an EMBL/GenBank/DDBJ whole genome shotgun (WGS) entry which is preliminary data.</text>
</comment>
<name>A0A7W8H6Q9_9FIRM</name>
<keyword evidence="2" id="KW-1185">Reference proteome</keyword>
<accession>A0A7W8H6Q9</accession>
<gene>
    <name evidence="1" type="ORF">HNP82_000013</name>
</gene>
<evidence type="ECO:0000313" key="2">
    <source>
        <dbReference type="Proteomes" id="UP000543642"/>
    </source>
</evidence>
<dbReference type="EMBL" id="JACHFW010000001">
    <property type="protein sequence ID" value="MBB5262919.1"/>
    <property type="molecule type" value="Genomic_DNA"/>
</dbReference>
<protein>
    <submittedName>
        <fullName evidence="1">Uncharacterized protein</fullName>
    </submittedName>
</protein>
<dbReference type="AlphaFoldDB" id="A0A7W8H6Q9"/>
<evidence type="ECO:0000313" key="1">
    <source>
        <dbReference type="EMBL" id="MBB5262919.1"/>
    </source>
</evidence>
<dbReference type="Proteomes" id="UP000543642">
    <property type="component" value="Unassembled WGS sequence"/>
</dbReference>
<dbReference type="InterPro" id="IPR043779">
    <property type="entry name" value="DUF5721"/>
</dbReference>
<reference evidence="1 2" key="1">
    <citation type="submission" date="2020-08" db="EMBL/GenBank/DDBJ databases">
        <title>Genomic Encyclopedia of Type Strains, Phase IV (KMG-IV): sequencing the most valuable type-strain genomes for metagenomic binning, comparative biology and taxonomic classification.</title>
        <authorList>
            <person name="Goeker M."/>
        </authorList>
    </citation>
    <scope>NUCLEOTIDE SEQUENCE [LARGE SCALE GENOMIC DNA]</scope>
    <source>
        <strain evidence="1 2">DSM 106146</strain>
    </source>
</reference>
<proteinExistence type="predicted"/>
<sequence>MIALNIVDVRDFMSKMLVHNTFDKFYLCEASVETFTSFQFGGPLHKSYYSASEQEALGDRTLTLWQEMKPFAYELIRGKKLPLSFKFVFALSHENLTWLLEHNHTGIDPSNVSGLFLNVRYENKKVTCVTGTSFKTFIMDKSLEHLWDDTALKFMKQNQIGVEVC</sequence>
<dbReference type="Pfam" id="PF18988">
    <property type="entry name" value="DUF5721"/>
    <property type="match status" value="1"/>
</dbReference>
<organism evidence="1 2">
    <name type="scientific">Catenibacillus scindens</name>
    <dbReference type="NCBI Taxonomy" id="673271"/>
    <lineage>
        <taxon>Bacteria</taxon>
        <taxon>Bacillati</taxon>
        <taxon>Bacillota</taxon>
        <taxon>Clostridia</taxon>
        <taxon>Lachnospirales</taxon>
        <taxon>Lachnospiraceae</taxon>
        <taxon>Catenibacillus</taxon>
    </lineage>
</organism>